<feature type="modified residue" description="N6-(retinylidene)lysine" evidence="12">
    <location>
        <position position="233"/>
    </location>
</feature>
<protein>
    <submittedName>
        <fullName evidence="15">Green-light absorbing proteorhodopsin</fullName>
    </submittedName>
</protein>
<feature type="chain" id="PRO_5003780327" evidence="14">
    <location>
        <begin position="19"/>
        <end position="251"/>
    </location>
</feature>
<gene>
    <name evidence="15" type="ORF">NT02SARS_0089</name>
</gene>
<keyword evidence="5 13" id="KW-0812">Transmembrane</keyword>
<dbReference type="CDD" id="cd15242">
    <property type="entry name" value="7tm_Proteorhodopsin"/>
    <property type="match status" value="1"/>
</dbReference>
<evidence type="ECO:0000256" key="2">
    <source>
        <dbReference type="ARBA" id="ARBA00008130"/>
    </source>
</evidence>
<dbReference type="EMBL" id="JH611165">
    <property type="protein sequence ID" value="EJP73414.1"/>
    <property type="molecule type" value="Genomic_DNA"/>
</dbReference>
<evidence type="ECO:0000256" key="9">
    <source>
        <dbReference type="ARBA" id="ARBA00023136"/>
    </source>
</evidence>
<feature type="transmembrane region" description="Helical" evidence="13">
    <location>
        <begin position="189"/>
        <end position="211"/>
    </location>
</feature>
<dbReference type="InterPro" id="IPR001425">
    <property type="entry name" value="Arc/bac/fun_rhodopsins"/>
</dbReference>
<dbReference type="PANTHER" id="PTHR28286:SF2">
    <property type="entry name" value="BACTERIORHODOPSIN _OPSIN, NOPA (EUROFUNG)"/>
    <property type="match status" value="1"/>
</dbReference>
<feature type="transmembrane region" description="Helical" evidence="13">
    <location>
        <begin position="223"/>
        <end position="245"/>
    </location>
</feature>
<feature type="transmembrane region" description="Helical" evidence="13">
    <location>
        <begin position="124"/>
        <end position="141"/>
    </location>
</feature>
<dbReference type="PIRSF" id="PIRSF038142">
    <property type="entry name" value="Rhodopsin_bac_prd"/>
    <property type="match status" value="1"/>
</dbReference>
<feature type="transmembrane region" description="Helical" evidence="13">
    <location>
        <begin position="99"/>
        <end position="117"/>
    </location>
</feature>
<dbReference type="Pfam" id="PF01036">
    <property type="entry name" value="Bac_rhodopsin"/>
    <property type="match status" value="1"/>
</dbReference>
<dbReference type="Gene3D" id="1.20.1070.10">
    <property type="entry name" value="Rhodopsin 7-helix transmembrane proteins"/>
    <property type="match status" value="1"/>
</dbReference>
<comment type="similarity">
    <text evidence="2">Belongs to the archaeal/bacterial/fungal opsin family.</text>
</comment>
<dbReference type="HOGENOM" id="CLU_054785_3_1_6"/>
<dbReference type="AlphaFoldDB" id="J4KSW5"/>
<dbReference type="InterPro" id="IPR018229">
    <property type="entry name" value="Rhodopsin_retinal_BS"/>
</dbReference>
<evidence type="ECO:0000256" key="3">
    <source>
        <dbReference type="ARBA" id="ARBA00022543"/>
    </source>
</evidence>
<feature type="site" description="Primary proton acceptor" evidence="11">
    <location>
        <position position="98"/>
    </location>
</feature>
<accession>J4KSW5</accession>
<keyword evidence="10" id="KW-0675">Receptor</keyword>
<dbReference type="GO" id="GO:0016020">
    <property type="term" value="C:membrane"/>
    <property type="evidence" value="ECO:0007669"/>
    <property type="project" value="UniProtKB-SubCell"/>
</dbReference>
<evidence type="ECO:0000256" key="14">
    <source>
        <dbReference type="SAM" id="SignalP"/>
    </source>
</evidence>
<evidence type="ECO:0000256" key="12">
    <source>
        <dbReference type="PIRSR" id="PIRSR038142-50"/>
    </source>
</evidence>
<sequence length="251" mass="27507">MKNIFLILVGLVAMPTFAAGGGDLDASDMTGVSFWLVTAALLASTVFFFIERDNVSAKWKTSLTVSGLVTGIAFWHYLYMRGVWVETGSSPTVFRYIDWLLTVPLLIIEFYLILRAVTNVAGQLFMKLFVGSLVMLVFGYLGESGGMNVTIAFVIAMAAWIYMIMVLYSGDGKTAVSAASPAVQSAYKTMMLIIIFGWAVYPLGYVMGYLVGGENVYAANLNLIYNMADFVNKILFGLIIWHVAVKESHGT</sequence>
<dbReference type="PANTHER" id="PTHR28286">
    <property type="match status" value="1"/>
</dbReference>
<keyword evidence="9 13" id="KW-0472">Membrane</keyword>
<keyword evidence="14" id="KW-0732">Signal</keyword>
<evidence type="ECO:0000256" key="5">
    <source>
        <dbReference type="ARBA" id="ARBA00022692"/>
    </source>
</evidence>
<reference evidence="15 16" key="1">
    <citation type="journal article" date="2012" name="ISME J.">
        <title>Genomic insights to SAR86, an abundant and uncultivated marine bacterial lineage.</title>
        <authorList>
            <person name="Dupont C.L."/>
            <person name="Rusch D.B."/>
            <person name="Yooseph S."/>
            <person name="Lombardo M.J."/>
            <person name="Richter R.A."/>
            <person name="Valas R."/>
            <person name="Novotny M."/>
            <person name="Yee-Greenbaum J."/>
            <person name="Selengut J.D."/>
            <person name="Haft D.H."/>
            <person name="Halpern A.L."/>
            <person name="Lasken R.S."/>
            <person name="Nealson K."/>
            <person name="Friedman R."/>
            <person name="Venter J.C."/>
        </authorList>
    </citation>
    <scope>NUCLEOTIDE SEQUENCE [LARGE SCALE GENOMIC DNA]</scope>
</reference>
<dbReference type="GO" id="GO:0009881">
    <property type="term" value="F:photoreceptor activity"/>
    <property type="evidence" value="ECO:0007669"/>
    <property type="project" value="UniProtKB-KW"/>
</dbReference>
<keyword evidence="8 12" id="KW-0157">Chromophore</keyword>
<evidence type="ECO:0000256" key="13">
    <source>
        <dbReference type="SAM" id="Phobius"/>
    </source>
</evidence>
<keyword evidence="7 13" id="KW-1133">Transmembrane helix</keyword>
<organism evidence="15 16">
    <name type="scientific">SAR86 cluster bacterium SAR86B</name>
    <dbReference type="NCBI Taxonomy" id="1123867"/>
    <lineage>
        <taxon>Bacteria</taxon>
        <taxon>Pseudomonadati</taxon>
        <taxon>Pseudomonadota</taxon>
        <taxon>Gammaproteobacteria</taxon>
        <taxon>SAR86 cluster</taxon>
    </lineage>
</organism>
<evidence type="ECO:0000256" key="4">
    <source>
        <dbReference type="ARBA" id="ARBA00022606"/>
    </source>
</evidence>
<evidence type="ECO:0000256" key="8">
    <source>
        <dbReference type="ARBA" id="ARBA00022991"/>
    </source>
</evidence>
<comment type="PTM">
    <text evidence="12">Contains one covalently linked retinal chromophore.</text>
</comment>
<dbReference type="PROSITE" id="PS00950">
    <property type="entry name" value="BACTERIAL_OPSIN_1"/>
    <property type="match status" value="1"/>
</dbReference>
<evidence type="ECO:0000256" key="11">
    <source>
        <dbReference type="PIRSR" id="PIRSR038142-1"/>
    </source>
</evidence>
<name>J4KSW5_9GAMM</name>
<dbReference type="SMART" id="SM01021">
    <property type="entry name" value="Bac_rhodopsin"/>
    <property type="match status" value="1"/>
</dbReference>
<evidence type="ECO:0000256" key="6">
    <source>
        <dbReference type="ARBA" id="ARBA00022925"/>
    </source>
</evidence>
<evidence type="ECO:0000313" key="16">
    <source>
        <dbReference type="Proteomes" id="UP000010116"/>
    </source>
</evidence>
<evidence type="ECO:0000313" key="15">
    <source>
        <dbReference type="EMBL" id="EJP73414.1"/>
    </source>
</evidence>
<keyword evidence="3" id="KW-0600">Photoreceptor protein</keyword>
<dbReference type="SUPFAM" id="SSF81321">
    <property type="entry name" value="Family A G protein-coupled receptor-like"/>
    <property type="match status" value="1"/>
</dbReference>
<dbReference type="GO" id="GO:0010461">
    <property type="term" value="F:light-activated monoatomic ion channel activity"/>
    <property type="evidence" value="ECO:0007669"/>
    <property type="project" value="InterPro"/>
</dbReference>
<feature type="transmembrane region" description="Helical" evidence="13">
    <location>
        <begin position="62"/>
        <end position="79"/>
    </location>
</feature>
<evidence type="ECO:0000256" key="7">
    <source>
        <dbReference type="ARBA" id="ARBA00022989"/>
    </source>
</evidence>
<feature type="signal peptide" evidence="14">
    <location>
        <begin position="1"/>
        <end position="18"/>
    </location>
</feature>
<proteinExistence type="inferred from homology"/>
<feature type="site" description="Primary proton donor" evidence="11">
    <location>
        <position position="109"/>
    </location>
</feature>
<keyword evidence="4" id="KW-0716">Sensory transduction</keyword>
<evidence type="ECO:0000256" key="10">
    <source>
        <dbReference type="ARBA" id="ARBA00023170"/>
    </source>
</evidence>
<evidence type="ECO:0000256" key="1">
    <source>
        <dbReference type="ARBA" id="ARBA00004141"/>
    </source>
</evidence>
<feature type="transmembrane region" description="Helical" evidence="13">
    <location>
        <begin position="147"/>
        <end position="168"/>
    </location>
</feature>
<dbReference type="InterPro" id="IPR017402">
    <property type="entry name" value="Proteorhodopsin"/>
</dbReference>
<feature type="transmembrane region" description="Helical" evidence="13">
    <location>
        <begin position="34"/>
        <end position="50"/>
    </location>
</feature>
<dbReference type="Proteomes" id="UP000010116">
    <property type="component" value="Unassembled WGS sequence"/>
</dbReference>
<feature type="site" description="Responsible for spectral tuning" evidence="11">
    <location>
        <position position="106"/>
    </location>
</feature>
<keyword evidence="6 12" id="KW-0681">Retinal protein</keyword>
<dbReference type="GO" id="GO:0007602">
    <property type="term" value="P:phototransduction"/>
    <property type="evidence" value="ECO:0007669"/>
    <property type="project" value="UniProtKB-KW"/>
</dbReference>
<comment type="subcellular location">
    <subcellularLocation>
        <location evidence="1">Membrane</location>
        <topology evidence="1">Multi-pass membrane protein</topology>
    </subcellularLocation>
</comment>